<dbReference type="InterPro" id="IPR019734">
    <property type="entry name" value="TPR_rpt"/>
</dbReference>
<dbReference type="SUPFAM" id="SSF49503">
    <property type="entry name" value="Cupredoxins"/>
    <property type="match status" value="1"/>
</dbReference>
<feature type="region of interest" description="Disordered" evidence="3">
    <location>
        <begin position="211"/>
        <end position="246"/>
    </location>
</feature>
<dbReference type="Pfam" id="PF03445">
    <property type="entry name" value="DUF294"/>
    <property type="match status" value="1"/>
</dbReference>
<gene>
    <name evidence="6" type="ORF">BRAFLDRAFT_109551</name>
</gene>
<dbReference type="InterPro" id="IPR008972">
    <property type="entry name" value="Cupredoxin"/>
</dbReference>
<dbReference type="InterPro" id="IPR011990">
    <property type="entry name" value="TPR-like_helical_dom_sf"/>
</dbReference>
<dbReference type="GO" id="GO:0005507">
    <property type="term" value="F:copper ion binding"/>
    <property type="evidence" value="ECO:0007669"/>
    <property type="project" value="InterPro"/>
</dbReference>
<feature type="repeat" description="TPR" evidence="2">
    <location>
        <begin position="861"/>
        <end position="894"/>
    </location>
</feature>
<evidence type="ECO:0000313" key="6">
    <source>
        <dbReference type="EMBL" id="EEN42235.1"/>
    </source>
</evidence>
<dbReference type="SUPFAM" id="SSF48452">
    <property type="entry name" value="TPR-like"/>
    <property type="match status" value="1"/>
</dbReference>
<comment type="similarity">
    <text evidence="1">Belongs to the multicopper oxidase family.</text>
</comment>
<dbReference type="PANTHER" id="PTHR19959">
    <property type="entry name" value="KINESIN LIGHT CHAIN"/>
    <property type="match status" value="1"/>
</dbReference>
<accession>C3ZYZ9</accession>
<organism>
    <name type="scientific">Branchiostoma floridae</name>
    <name type="common">Florida lancelet</name>
    <name type="synonym">Amphioxus</name>
    <dbReference type="NCBI Taxonomy" id="7739"/>
    <lineage>
        <taxon>Eukaryota</taxon>
        <taxon>Metazoa</taxon>
        <taxon>Chordata</taxon>
        <taxon>Cephalochordata</taxon>
        <taxon>Leptocardii</taxon>
        <taxon>Amphioxiformes</taxon>
        <taxon>Branchiostomatidae</taxon>
        <taxon>Branchiostoma</taxon>
    </lineage>
</organism>
<dbReference type="EMBL" id="GG666739">
    <property type="protein sequence ID" value="EEN42235.1"/>
    <property type="molecule type" value="Genomic_DNA"/>
</dbReference>
<protein>
    <submittedName>
        <fullName evidence="6">Uncharacterized protein</fullName>
    </submittedName>
</protein>
<feature type="compositionally biased region" description="Polar residues" evidence="3">
    <location>
        <begin position="317"/>
        <end position="330"/>
    </location>
</feature>
<dbReference type="Pfam" id="PF07732">
    <property type="entry name" value="Cu-oxidase_3"/>
    <property type="match status" value="1"/>
</dbReference>
<feature type="repeat" description="TPR" evidence="2">
    <location>
        <begin position="907"/>
        <end position="940"/>
    </location>
</feature>
<proteinExistence type="inferred from homology"/>
<dbReference type="CDD" id="cd13858">
    <property type="entry name" value="CuRO_1_tcLCC2_insect_like"/>
    <property type="match status" value="1"/>
</dbReference>
<keyword evidence="2" id="KW-0802">TPR repeat</keyword>
<evidence type="ECO:0000259" key="4">
    <source>
        <dbReference type="Pfam" id="PF03445"/>
    </source>
</evidence>
<dbReference type="Gene3D" id="2.60.40.420">
    <property type="entry name" value="Cupredoxins - blue copper proteins"/>
    <property type="match status" value="1"/>
</dbReference>
<dbReference type="InterPro" id="IPR005105">
    <property type="entry name" value="GlnD_Uridyltrans_N"/>
</dbReference>
<feature type="region of interest" description="Disordered" evidence="3">
    <location>
        <begin position="308"/>
        <end position="334"/>
    </location>
</feature>
<dbReference type="Pfam" id="PF13374">
    <property type="entry name" value="TPR_10"/>
    <property type="match status" value="1"/>
</dbReference>
<dbReference type="PANTHER" id="PTHR19959:SF119">
    <property type="entry name" value="FUNGAL LIPASE-LIKE DOMAIN-CONTAINING PROTEIN"/>
    <property type="match status" value="1"/>
</dbReference>
<evidence type="ECO:0000256" key="3">
    <source>
        <dbReference type="SAM" id="MobiDB-lite"/>
    </source>
</evidence>
<feature type="domain" description="Plastocyanin-like" evidence="5">
    <location>
        <begin position="1169"/>
        <end position="1279"/>
    </location>
</feature>
<dbReference type="InterPro" id="IPR011707">
    <property type="entry name" value="Cu-oxidase-like_N"/>
</dbReference>
<reference evidence="6" key="1">
    <citation type="journal article" date="2008" name="Nature">
        <title>The amphioxus genome and the evolution of the chordate karyotype.</title>
        <authorList>
            <consortium name="US DOE Joint Genome Institute (JGI-PGF)"/>
            <person name="Putnam N.H."/>
            <person name="Butts T."/>
            <person name="Ferrier D.E.K."/>
            <person name="Furlong R.F."/>
            <person name="Hellsten U."/>
            <person name="Kawashima T."/>
            <person name="Robinson-Rechavi M."/>
            <person name="Shoguchi E."/>
            <person name="Terry A."/>
            <person name="Yu J.-K."/>
            <person name="Benito-Gutierrez E.L."/>
            <person name="Dubchak I."/>
            <person name="Garcia-Fernandez J."/>
            <person name="Gibson-Brown J.J."/>
            <person name="Grigoriev I.V."/>
            <person name="Horton A.C."/>
            <person name="de Jong P.J."/>
            <person name="Jurka J."/>
            <person name="Kapitonov V.V."/>
            <person name="Kohara Y."/>
            <person name="Kuroki Y."/>
            <person name="Lindquist E."/>
            <person name="Lucas S."/>
            <person name="Osoegawa K."/>
            <person name="Pennacchio L.A."/>
            <person name="Salamov A.A."/>
            <person name="Satou Y."/>
            <person name="Sauka-Spengler T."/>
            <person name="Schmutz J."/>
            <person name="Shin-I T."/>
            <person name="Toyoda A."/>
            <person name="Bronner-Fraser M."/>
            <person name="Fujiyama A."/>
            <person name="Holland L.Z."/>
            <person name="Holland P.W.H."/>
            <person name="Satoh N."/>
            <person name="Rokhsar D.S."/>
        </authorList>
    </citation>
    <scope>NUCLEOTIDE SEQUENCE [LARGE SCALE GENOMIC DNA]</scope>
    <source>
        <strain evidence="6">S238N-H82</strain>
        <tissue evidence="6">Testes</tissue>
    </source>
</reference>
<sequence>MKMLPVCQKLCAADAKSKTLGLVRTETDYLRALLDAMADMDRCAEVEVLKTLGDVNLEKRRFDRNPEMFGRAMVLYRTALIRCDDKGVGDSLEYRYHYAENLRLGKGSSITSSYEPLTNATIMSSLAKVADNFLYLDRISIVGGNKKSLLIGYTKFVIEGIVNADNMLEVEAMKSIGDVYLKRGTETRDAPCLTKATTLYNTALARCEKSRRNRVHQQQQQGHVRPRDFPMTSPNTDVTGDSKGQRSDMSYKEYLTIGDRAVADGKLDVAEQNFASALRLIHDPKNPIGVKRLTVCADWVASTPSLAKEQKKEGNSHRQQLCTTQPWQEQNENKHSSTRRLQEIEKWFLHYTANVETKHFPSLAKRQKMQLEEMRTRVKSQLDVIHQQHNPYQYDEDDPVMITVEAERAEAVKALFKSIAKDRQMLIEDLVDECIATLGPPPCKYAFIGLGSQATELVTPYSDLEFAILIEDGKDNDETRRYFINLTHYLHLKVINLGETIIPSMAIPSLNDFQENDWFFDSVTPRGFAFDSFMPWASKTPFGRDKTKTKPPVSLIQTPAEMAKFQRLDVSVAEGYHLSDVLRRVVFLTGKEALVTEYMQKIRAITSGDLLSRFQSRLSAMQILQDNREQLLTLEPTGQLIDVKKGIYRFTGVAIEVLALCCQVTLASTWSVIGKVKEMGKIHDENATHLTVLTSISAELRLRTYVKNGGQQDSVSPLIQIKYRSKAQEVSDTTLSSILEIPDIQVFFRYYCRAVPLKKCIPESLQGKQKSVLQTTILDTSHKCRGRISRNLCLYGRAKHHLEAALEDAGSDMIERSEILQELGTLWAFFDDIKTGVRIYEELLRVHKSIYGDNAAHPDIARSLHNLGLSCDKIGDHKKAISYYEESLTMEKTIYGYEDNTAHPDIAMTLNNLGSSWGQLGDNKKAISYFEQSLSMRKIIFGDNTAHSDIAMALDNLGSSCGDLGDYKKAISYYQQSLMMKKSIYGDNTAHPDIAKSLNHIGFSWGQLGDNMKGIRYIEQSLMMQKIIYGDNVAHPDIAGTLDNLGLSWRQLGDHNKAISYYQQSLMMKKTIYGDITASRDIAKSLNHIGFSWGQPRHCCVLPPHAEEYGSVGMCMVEHWETMFLYNKQREAGTPVIIDSLTGVYSKREYNSSSQSCELTAMSEDEISQVTTADGYHRRTTLVNKQLPGPTIVVWKGAQVAVTVRNKLIQEGVAIHWHGITQHNTPWMDGVGSVSQCPISPGESFTYRFTASEGGTHWWHAHLGTFRTDGLYGALIVLENDTSSRPPLPVFHQEFVMLLHDWQREDSLDTYLRVEWEATR</sequence>
<name>C3ZYZ9_BRAFL</name>
<dbReference type="eggNOG" id="KOG1263">
    <property type="taxonomic scope" value="Eukaryota"/>
</dbReference>
<evidence type="ECO:0000256" key="1">
    <source>
        <dbReference type="ARBA" id="ARBA00010609"/>
    </source>
</evidence>
<dbReference type="eggNOG" id="KOG1840">
    <property type="taxonomic scope" value="Eukaryota"/>
</dbReference>
<dbReference type="InParanoid" id="C3ZYZ9"/>
<feature type="repeat" description="TPR" evidence="2">
    <location>
        <begin position="951"/>
        <end position="984"/>
    </location>
</feature>
<dbReference type="SMART" id="SM00028">
    <property type="entry name" value="TPR"/>
    <property type="match status" value="5"/>
</dbReference>
<evidence type="ECO:0000256" key="2">
    <source>
        <dbReference type="PROSITE-ProRule" id="PRU00339"/>
    </source>
</evidence>
<dbReference type="GO" id="GO:0008773">
    <property type="term" value="F:[protein-PII] uridylyltransferase activity"/>
    <property type="evidence" value="ECO:0007669"/>
    <property type="project" value="InterPro"/>
</dbReference>
<feature type="domain" description="Protein-PII uridylyltransferase N-terminal" evidence="4">
    <location>
        <begin position="409"/>
        <end position="498"/>
    </location>
</feature>
<dbReference type="PROSITE" id="PS50005">
    <property type="entry name" value="TPR"/>
    <property type="match status" value="4"/>
</dbReference>
<evidence type="ECO:0000259" key="5">
    <source>
        <dbReference type="Pfam" id="PF07732"/>
    </source>
</evidence>
<dbReference type="Pfam" id="PF13424">
    <property type="entry name" value="TPR_12"/>
    <property type="match status" value="2"/>
</dbReference>
<feature type="repeat" description="TPR" evidence="2">
    <location>
        <begin position="1039"/>
        <end position="1072"/>
    </location>
</feature>
<dbReference type="Gene3D" id="1.25.40.10">
    <property type="entry name" value="Tetratricopeptide repeat domain"/>
    <property type="match status" value="2"/>
</dbReference>